<dbReference type="GO" id="GO:0008270">
    <property type="term" value="F:zinc ion binding"/>
    <property type="evidence" value="ECO:0007669"/>
    <property type="project" value="UniProtKB-UniRule"/>
</dbReference>
<feature type="binding site" evidence="7 11">
    <location>
        <position position="346"/>
    </location>
    <ligand>
        <name>Zn(2+)</name>
        <dbReference type="ChEBI" id="CHEBI:29105"/>
    </ligand>
</feature>
<comment type="caution">
    <text evidence="13">The sequence shown here is derived from an EMBL/GenBank/DDBJ whole genome shotgun (WGS) entry which is preliminary data.</text>
</comment>
<evidence type="ECO:0000256" key="11">
    <source>
        <dbReference type="PIRSR" id="PIRSR000099-4"/>
    </source>
</evidence>
<evidence type="ECO:0000256" key="12">
    <source>
        <dbReference type="RuleBase" id="RU004175"/>
    </source>
</evidence>
<feature type="binding site" evidence="7 10">
    <location>
        <position position="260"/>
    </location>
    <ligand>
        <name>substrate</name>
    </ligand>
</feature>
<comment type="catalytic activity">
    <reaction evidence="7 8">
        <text>L-histidinol + 2 NAD(+) + H2O = L-histidine + 2 NADH + 3 H(+)</text>
        <dbReference type="Rhea" id="RHEA:20641"/>
        <dbReference type="ChEBI" id="CHEBI:15377"/>
        <dbReference type="ChEBI" id="CHEBI:15378"/>
        <dbReference type="ChEBI" id="CHEBI:57540"/>
        <dbReference type="ChEBI" id="CHEBI:57595"/>
        <dbReference type="ChEBI" id="CHEBI:57699"/>
        <dbReference type="ChEBI" id="CHEBI:57945"/>
        <dbReference type="EC" id="1.1.1.23"/>
    </reaction>
</comment>
<dbReference type="PROSITE" id="PS00611">
    <property type="entry name" value="HISOL_DEHYDROGENASE"/>
    <property type="match status" value="1"/>
</dbReference>
<evidence type="ECO:0000256" key="8">
    <source>
        <dbReference type="PIRNR" id="PIRNR000099"/>
    </source>
</evidence>
<comment type="pathway">
    <text evidence="7 8">Amino-acid biosynthesis; L-histidine biosynthesis; L-histidine from 5-phospho-alpha-D-ribose 1-diphosphate: step 9/9.</text>
</comment>
<dbReference type="Gene3D" id="1.20.5.1300">
    <property type="match status" value="1"/>
</dbReference>
<evidence type="ECO:0000256" key="4">
    <source>
        <dbReference type="ARBA" id="ARBA00022833"/>
    </source>
</evidence>
<name>A0A1F2P513_9EURY</name>
<keyword evidence="3 7" id="KW-0479">Metal-binding</keyword>
<dbReference type="GO" id="GO:0004399">
    <property type="term" value="F:histidinol dehydrogenase activity"/>
    <property type="evidence" value="ECO:0007669"/>
    <property type="project" value="UniProtKB-UniRule"/>
</dbReference>
<keyword evidence="5 7" id="KW-0560">Oxidoreductase</keyword>
<dbReference type="Gene3D" id="3.40.50.1980">
    <property type="entry name" value="Nitrogenase molybdenum iron protein domain"/>
    <property type="match status" value="2"/>
</dbReference>
<dbReference type="EC" id="1.1.1.23" evidence="7 8"/>
<keyword evidence="14" id="KW-1185">Reference proteome</keyword>
<protein>
    <recommendedName>
        <fullName evidence="2 7">Histidinol dehydrogenase</fullName>
        <shortName evidence="7 8">HDH</shortName>
        <ecNumber evidence="7 8">1.1.1.23</ecNumber>
    </recommendedName>
</protein>
<dbReference type="PANTHER" id="PTHR21256">
    <property type="entry name" value="HISTIDINOL DEHYDROGENASE HDH"/>
    <property type="match status" value="1"/>
</dbReference>
<keyword evidence="7 8" id="KW-0028">Amino-acid biosynthesis</keyword>
<feature type="binding site" evidence="7 11">
    <location>
        <position position="263"/>
    </location>
    <ligand>
        <name>Zn(2+)</name>
        <dbReference type="ChEBI" id="CHEBI:29105"/>
    </ligand>
</feature>
<keyword evidence="7 8" id="KW-0520">NAD</keyword>
<feature type="active site" description="Proton acceptor" evidence="7 9">
    <location>
        <position position="313"/>
    </location>
</feature>
<gene>
    <name evidence="7" type="primary">hisD</name>
    <name evidence="13" type="ORF">SBU_000810</name>
</gene>
<evidence type="ECO:0000256" key="10">
    <source>
        <dbReference type="PIRSR" id="PIRSR000099-3"/>
    </source>
</evidence>
<feature type="active site" description="Proton acceptor" evidence="7 9">
    <location>
        <position position="312"/>
    </location>
</feature>
<feature type="binding site" evidence="7 11">
    <location>
        <position position="405"/>
    </location>
    <ligand>
        <name>Zn(2+)</name>
        <dbReference type="ChEBI" id="CHEBI:29105"/>
    </ligand>
</feature>
<feature type="binding site" evidence="7 10">
    <location>
        <position position="346"/>
    </location>
    <ligand>
        <name>substrate</name>
    </ligand>
</feature>
<dbReference type="PRINTS" id="PR00083">
    <property type="entry name" value="HOLDHDRGNASE"/>
</dbReference>
<dbReference type="InterPro" id="IPR001692">
    <property type="entry name" value="Histidinol_DH_CS"/>
</dbReference>
<dbReference type="GO" id="GO:0051287">
    <property type="term" value="F:NAD binding"/>
    <property type="evidence" value="ECO:0007669"/>
    <property type="project" value="InterPro"/>
</dbReference>
<evidence type="ECO:0000256" key="6">
    <source>
        <dbReference type="ARBA" id="ARBA00023102"/>
    </source>
</evidence>
<accession>A0A1F2P513</accession>
<dbReference type="NCBIfam" id="TIGR00069">
    <property type="entry name" value="hisD"/>
    <property type="match status" value="1"/>
</dbReference>
<dbReference type="PATRIC" id="fig|1839936.3.peg.819"/>
<feature type="binding site" evidence="7 10">
    <location>
        <position position="405"/>
    </location>
    <ligand>
        <name>substrate</name>
    </ligand>
</feature>
<proteinExistence type="inferred from homology"/>
<evidence type="ECO:0000256" key="7">
    <source>
        <dbReference type="HAMAP-Rule" id="MF_01024"/>
    </source>
</evidence>
<feature type="binding site" evidence="7 10">
    <location>
        <position position="238"/>
    </location>
    <ligand>
        <name>substrate</name>
    </ligand>
</feature>
<comment type="caution">
    <text evidence="7">Lacks conserved residue(s) required for the propagation of feature annotation.</text>
</comment>
<evidence type="ECO:0000256" key="3">
    <source>
        <dbReference type="ARBA" id="ARBA00022723"/>
    </source>
</evidence>
<evidence type="ECO:0000256" key="9">
    <source>
        <dbReference type="PIRSR" id="PIRSR000099-1"/>
    </source>
</evidence>
<evidence type="ECO:0000256" key="2">
    <source>
        <dbReference type="ARBA" id="ARBA00016531"/>
    </source>
</evidence>
<feature type="binding site" evidence="7 10">
    <location>
        <position position="400"/>
    </location>
    <ligand>
        <name>substrate</name>
    </ligand>
</feature>
<dbReference type="SUPFAM" id="SSF53720">
    <property type="entry name" value="ALDH-like"/>
    <property type="match status" value="1"/>
</dbReference>
<dbReference type="UniPathway" id="UPA00031">
    <property type="reaction ID" value="UER00014"/>
</dbReference>
<keyword evidence="6 7" id="KW-0368">Histidine biosynthesis</keyword>
<dbReference type="PANTHER" id="PTHR21256:SF2">
    <property type="entry name" value="HISTIDINE BIOSYNTHESIS TRIFUNCTIONAL PROTEIN"/>
    <property type="match status" value="1"/>
</dbReference>
<evidence type="ECO:0000256" key="5">
    <source>
        <dbReference type="ARBA" id="ARBA00023002"/>
    </source>
</evidence>
<dbReference type="GO" id="GO:0000105">
    <property type="term" value="P:L-histidine biosynthetic process"/>
    <property type="evidence" value="ECO:0007669"/>
    <property type="project" value="UniProtKB-UniRule"/>
</dbReference>
<evidence type="ECO:0000313" key="13">
    <source>
        <dbReference type="EMBL" id="OFV66268.1"/>
    </source>
</evidence>
<sequence>MIIMVITVEELKGLEQDEVERLFNRGVEYLGFMDDAMKIVETVRSDGDDALFKFTKEFDRVDLDQIEVGEDEIESAMRDVDENLLRNLKLAHSNILEFHRRQRGRDLWMDEITEGITLGQKCVPIESVGVYVPSSYPSSALMTVTPAKVAGVDKILLTTPPRRDGSIDPSVIAAAKIAGADRIFKVGGAHAIGALATGTETIPRVSKIVGPGNVYVTAAKIYVRSMGYCEIDFPAGPSEIVIIADSSADARWVAADMKAQEEHDSMAISILLTTSRELAEEVSRMMNGSQSRIFLIDTLEEGIWFINRFAPEHLEIITENPFSVLEGVRNAGSIFLGGYSPVAAGDYATGTNHVLPTAGYSRIFSGLSLESFMKTMSVQMLTERGLERIKDAAVALARQENFDRHAESIIIRFEGDK</sequence>
<comment type="function">
    <text evidence="7 8">Catalyzes the sequential NAD-dependent oxidations of L-histidinol to L-histidinaldehyde and then to L-histidine.</text>
</comment>
<comment type="similarity">
    <text evidence="1 7 8 12">Belongs to the histidinol dehydrogenase family.</text>
</comment>
<organism evidence="13 14">
    <name type="scientific">Candidatus Syntropharchaeum butanivorans</name>
    <dbReference type="NCBI Taxonomy" id="1839936"/>
    <lineage>
        <taxon>Archaea</taxon>
        <taxon>Methanobacteriati</taxon>
        <taxon>Methanobacteriota</taxon>
        <taxon>Stenosarchaea group</taxon>
        <taxon>Methanomicrobia</taxon>
        <taxon>Methanosarcinales</taxon>
        <taxon>ANME-2 cluster</taxon>
        <taxon>Candidatus Syntropharchaeum</taxon>
    </lineage>
</organism>
<evidence type="ECO:0000256" key="1">
    <source>
        <dbReference type="ARBA" id="ARBA00010178"/>
    </source>
</evidence>
<dbReference type="FunFam" id="3.40.50.1980:FF:000001">
    <property type="entry name" value="Histidinol dehydrogenase"/>
    <property type="match status" value="1"/>
</dbReference>
<reference evidence="13" key="1">
    <citation type="submission" date="2016-05" db="EMBL/GenBank/DDBJ databases">
        <title>Microbial consortia oxidize butane by reversing methanogenesis.</title>
        <authorList>
            <person name="Laso-Perez R."/>
            <person name="Richter M."/>
            <person name="Wegener G."/>
            <person name="Musat F."/>
        </authorList>
    </citation>
    <scope>NUCLEOTIDE SEQUENCE [LARGE SCALE GENOMIC DNA]</scope>
    <source>
        <strain evidence="13">BOX1</strain>
    </source>
</reference>
<feature type="binding site" evidence="7 10">
    <location>
        <position position="313"/>
    </location>
    <ligand>
        <name>substrate</name>
    </ligand>
</feature>
<dbReference type="CDD" id="cd06572">
    <property type="entry name" value="Histidinol_dh"/>
    <property type="match status" value="1"/>
</dbReference>
<dbReference type="STRING" id="1839936.SBU_000810"/>
<evidence type="ECO:0000313" key="14">
    <source>
        <dbReference type="Proteomes" id="UP000185779"/>
    </source>
</evidence>
<dbReference type="InterPro" id="IPR022695">
    <property type="entry name" value="Histidinol_DH_monofunct"/>
</dbReference>
<dbReference type="HAMAP" id="MF_01024">
    <property type="entry name" value="HisD"/>
    <property type="match status" value="1"/>
</dbReference>
<dbReference type="InterPro" id="IPR012131">
    <property type="entry name" value="Hstdl_DH"/>
</dbReference>
<dbReference type="Pfam" id="PF00815">
    <property type="entry name" value="Histidinol_dh"/>
    <property type="match status" value="1"/>
</dbReference>
<dbReference type="InterPro" id="IPR016161">
    <property type="entry name" value="Ald_DH/histidinol_DH"/>
</dbReference>
<dbReference type="Proteomes" id="UP000185779">
    <property type="component" value="Unassembled WGS sequence"/>
</dbReference>
<feature type="binding site" evidence="7 11">
    <location>
        <position position="260"/>
    </location>
    <ligand>
        <name>Zn(2+)</name>
        <dbReference type="ChEBI" id="CHEBI:29105"/>
    </ligand>
</feature>
<dbReference type="GO" id="GO:0005737">
    <property type="term" value="C:cytoplasm"/>
    <property type="evidence" value="ECO:0007669"/>
    <property type="project" value="TreeGrafter"/>
</dbReference>
<keyword evidence="4 7" id="KW-0862">Zinc</keyword>
<dbReference type="AlphaFoldDB" id="A0A1F2P513"/>
<feature type="binding site" evidence="7 10">
    <location>
        <position position="263"/>
    </location>
    <ligand>
        <name>substrate</name>
    </ligand>
</feature>
<dbReference type="PIRSF" id="PIRSF000099">
    <property type="entry name" value="Histidinol_dh"/>
    <property type="match status" value="1"/>
</dbReference>
<dbReference type="EMBL" id="LYOR01000003">
    <property type="protein sequence ID" value="OFV66268.1"/>
    <property type="molecule type" value="Genomic_DNA"/>
</dbReference>
<comment type="cofactor">
    <cofactor evidence="7 11">
        <name>Zn(2+)</name>
        <dbReference type="ChEBI" id="CHEBI:29105"/>
    </cofactor>
    <text evidence="7 11">Binds 1 zinc ion per subunit.</text>
</comment>